<accession>A0A1G6UFG0</accession>
<feature type="transmembrane region" description="Helical" evidence="8">
    <location>
        <begin position="305"/>
        <end position="324"/>
    </location>
</feature>
<evidence type="ECO:0000256" key="5">
    <source>
        <dbReference type="ARBA" id="ARBA00022692"/>
    </source>
</evidence>
<keyword evidence="3" id="KW-0813">Transport</keyword>
<evidence type="ECO:0000256" key="3">
    <source>
        <dbReference type="ARBA" id="ARBA00022448"/>
    </source>
</evidence>
<feature type="transmembrane region" description="Helical" evidence="8">
    <location>
        <begin position="89"/>
        <end position="109"/>
    </location>
</feature>
<dbReference type="GO" id="GO:0022857">
    <property type="term" value="F:transmembrane transporter activity"/>
    <property type="evidence" value="ECO:0007669"/>
    <property type="project" value="InterPro"/>
</dbReference>
<feature type="transmembrane region" description="Helical" evidence="8">
    <location>
        <begin position="188"/>
        <end position="208"/>
    </location>
</feature>
<dbReference type="PANTHER" id="PTHR30472:SF67">
    <property type="entry name" value="PERMEASE OF ABC TRANSPORTER-RELATED"/>
    <property type="match status" value="1"/>
</dbReference>
<dbReference type="Pfam" id="PF01032">
    <property type="entry name" value="FecCD"/>
    <property type="match status" value="1"/>
</dbReference>
<dbReference type="AlphaFoldDB" id="A0A1G6UFG0"/>
<dbReference type="STRING" id="187868.SAMN05192589_10657"/>
<feature type="transmembrane region" description="Helical" evidence="8">
    <location>
        <begin position="115"/>
        <end position="136"/>
    </location>
</feature>
<name>A0A1G6UFG0_9BURK</name>
<dbReference type="PANTHER" id="PTHR30472">
    <property type="entry name" value="FERRIC ENTEROBACTIN TRANSPORT SYSTEM PERMEASE PROTEIN"/>
    <property type="match status" value="1"/>
</dbReference>
<evidence type="ECO:0000313" key="10">
    <source>
        <dbReference type="Proteomes" id="UP000198781"/>
    </source>
</evidence>
<dbReference type="SUPFAM" id="SSF81345">
    <property type="entry name" value="ABC transporter involved in vitamin B12 uptake, BtuC"/>
    <property type="match status" value="1"/>
</dbReference>
<dbReference type="CDD" id="cd06550">
    <property type="entry name" value="TM_ABC_iron-siderophores_like"/>
    <property type="match status" value="1"/>
</dbReference>
<proteinExistence type="inferred from homology"/>
<evidence type="ECO:0000256" key="1">
    <source>
        <dbReference type="ARBA" id="ARBA00004651"/>
    </source>
</evidence>
<keyword evidence="4" id="KW-1003">Cell membrane</keyword>
<evidence type="ECO:0000256" key="7">
    <source>
        <dbReference type="ARBA" id="ARBA00023136"/>
    </source>
</evidence>
<comment type="similarity">
    <text evidence="2">Belongs to the binding-protein-dependent transport system permease family. FecCD subfamily.</text>
</comment>
<dbReference type="FunFam" id="1.10.3470.10:FF:000001">
    <property type="entry name" value="Vitamin B12 ABC transporter permease BtuC"/>
    <property type="match status" value="1"/>
</dbReference>
<dbReference type="GO" id="GO:0005886">
    <property type="term" value="C:plasma membrane"/>
    <property type="evidence" value="ECO:0007669"/>
    <property type="project" value="UniProtKB-SubCell"/>
</dbReference>
<evidence type="ECO:0000256" key="2">
    <source>
        <dbReference type="ARBA" id="ARBA00007935"/>
    </source>
</evidence>
<feature type="transmembrane region" description="Helical" evidence="8">
    <location>
        <begin position="56"/>
        <end position="77"/>
    </location>
</feature>
<sequence>MALVLGMALLVMLSLTAGSAPVSWREAAAALAAPWAADAGSAGSSSMVNAIVLDLRLPRVLLALLVGAALALVGGLLQSTTRNDLADPFLFGLSSGASTGAVAVITLTGDWLGAWTLPAATFSGAAVAAAAVLVLVRRAGGQGPAQTVLAGLAVSFLFGALTHGLVFAGDQRAAHAVVFWSLGGLGLARWDNLWLAALGLLVPAVFVWRSHRALDALLAGDDTAHSLGIAPEKLRTRAFVVAAVATACCVALAGVIGFVGLMVPHLARRLAGPLHAAFLPVAAVLGGALLLASDLAARTLLGSQELPVGIVTAGIGAVFVMALLRRPVNA</sequence>
<evidence type="ECO:0000256" key="6">
    <source>
        <dbReference type="ARBA" id="ARBA00022989"/>
    </source>
</evidence>
<feature type="transmembrane region" description="Helical" evidence="8">
    <location>
        <begin position="238"/>
        <end position="262"/>
    </location>
</feature>
<dbReference type="InterPro" id="IPR037294">
    <property type="entry name" value="ABC_BtuC-like"/>
</dbReference>
<feature type="transmembrane region" description="Helical" evidence="8">
    <location>
        <begin position="148"/>
        <end position="168"/>
    </location>
</feature>
<evidence type="ECO:0000256" key="8">
    <source>
        <dbReference type="SAM" id="Phobius"/>
    </source>
</evidence>
<dbReference type="Gene3D" id="1.10.3470.10">
    <property type="entry name" value="ABC transporter involved in vitamin B12 uptake, BtuC"/>
    <property type="match status" value="1"/>
</dbReference>
<dbReference type="EMBL" id="FMZC01000006">
    <property type="protein sequence ID" value="SDD39446.1"/>
    <property type="molecule type" value="Genomic_DNA"/>
</dbReference>
<keyword evidence="6 8" id="KW-1133">Transmembrane helix</keyword>
<gene>
    <name evidence="9" type="ORF">SAMN05192589_10657</name>
</gene>
<organism evidence="9 10">
    <name type="scientific">Paracidovorax valerianellae</name>
    <dbReference type="NCBI Taxonomy" id="187868"/>
    <lineage>
        <taxon>Bacteria</taxon>
        <taxon>Pseudomonadati</taxon>
        <taxon>Pseudomonadota</taxon>
        <taxon>Betaproteobacteria</taxon>
        <taxon>Burkholderiales</taxon>
        <taxon>Comamonadaceae</taxon>
        <taxon>Paracidovorax</taxon>
    </lineage>
</organism>
<keyword evidence="5 8" id="KW-0812">Transmembrane</keyword>
<feature type="transmembrane region" description="Helical" evidence="8">
    <location>
        <begin position="274"/>
        <end position="293"/>
    </location>
</feature>
<reference evidence="9 10" key="1">
    <citation type="submission" date="2016-10" db="EMBL/GenBank/DDBJ databases">
        <authorList>
            <person name="de Groot N.N."/>
        </authorList>
    </citation>
    <scope>NUCLEOTIDE SEQUENCE [LARGE SCALE GENOMIC DNA]</scope>
    <source>
        <strain evidence="9 10">DSM 16619</strain>
    </source>
</reference>
<keyword evidence="10" id="KW-1185">Reference proteome</keyword>
<dbReference type="Proteomes" id="UP000198781">
    <property type="component" value="Unassembled WGS sequence"/>
</dbReference>
<dbReference type="InterPro" id="IPR000522">
    <property type="entry name" value="ABC_transptr_permease_BtuC"/>
</dbReference>
<evidence type="ECO:0000256" key="4">
    <source>
        <dbReference type="ARBA" id="ARBA00022475"/>
    </source>
</evidence>
<keyword evidence="7 8" id="KW-0472">Membrane</keyword>
<dbReference type="GO" id="GO:0033214">
    <property type="term" value="P:siderophore-iron import into cell"/>
    <property type="evidence" value="ECO:0007669"/>
    <property type="project" value="TreeGrafter"/>
</dbReference>
<evidence type="ECO:0000313" key="9">
    <source>
        <dbReference type="EMBL" id="SDD39446.1"/>
    </source>
</evidence>
<comment type="subcellular location">
    <subcellularLocation>
        <location evidence="1">Cell membrane</location>
        <topology evidence="1">Multi-pass membrane protein</topology>
    </subcellularLocation>
</comment>
<protein>
    <submittedName>
        <fullName evidence="9">Iron complex transport system permease protein</fullName>
    </submittedName>
</protein>